<dbReference type="SUPFAM" id="SSF51735">
    <property type="entry name" value="NAD(P)-binding Rossmann-fold domains"/>
    <property type="match status" value="1"/>
</dbReference>
<evidence type="ECO:0000259" key="2">
    <source>
        <dbReference type="Pfam" id="PF13478"/>
    </source>
</evidence>
<feature type="domain" description="XdhC- CoxI" evidence="1">
    <location>
        <begin position="15"/>
        <end position="75"/>
    </location>
</feature>
<evidence type="ECO:0000313" key="4">
    <source>
        <dbReference type="Proteomes" id="UP000027946"/>
    </source>
</evidence>
<dbReference type="eggNOG" id="COG1975">
    <property type="taxonomic scope" value="Bacteria"/>
</dbReference>
<dbReference type="Proteomes" id="UP000027946">
    <property type="component" value="Unassembled WGS sequence"/>
</dbReference>
<dbReference type="InterPro" id="IPR003777">
    <property type="entry name" value="XdhC_CoxI"/>
</dbReference>
<protein>
    <submittedName>
        <fullName evidence="3">Xanthine and CO dehydrogenases maturation factor, XdhC/CoxF family</fullName>
    </submittedName>
</protein>
<accession>A0A069RFZ3</accession>
<dbReference type="Pfam" id="PF02625">
    <property type="entry name" value="XdhC_CoxI"/>
    <property type="match status" value="1"/>
</dbReference>
<feature type="domain" description="XdhC Rossmann" evidence="2">
    <location>
        <begin position="108"/>
        <end position="250"/>
    </location>
</feature>
<keyword evidence="4" id="KW-1185">Reference proteome</keyword>
<proteinExistence type="predicted"/>
<dbReference type="InterPro" id="IPR027051">
    <property type="entry name" value="XdhC_Rossmann_dom"/>
</dbReference>
<dbReference type="STRING" id="1121324.CLIT_10c04550"/>
<name>A0A069RFZ3_PEPLI</name>
<dbReference type="Gene3D" id="3.40.50.720">
    <property type="entry name" value="NAD(P)-binding Rossmann-like Domain"/>
    <property type="match status" value="1"/>
</dbReference>
<evidence type="ECO:0000259" key="1">
    <source>
        <dbReference type="Pfam" id="PF02625"/>
    </source>
</evidence>
<dbReference type="PANTHER" id="PTHR30388">
    <property type="entry name" value="ALDEHYDE OXIDOREDUCTASE MOLYBDENUM COFACTOR ASSEMBLY PROTEIN"/>
    <property type="match status" value="1"/>
</dbReference>
<organism evidence="3 4">
    <name type="scientific">Peptoclostridium litorale DSM 5388</name>
    <dbReference type="NCBI Taxonomy" id="1121324"/>
    <lineage>
        <taxon>Bacteria</taxon>
        <taxon>Bacillati</taxon>
        <taxon>Bacillota</taxon>
        <taxon>Clostridia</taxon>
        <taxon>Peptostreptococcales</taxon>
        <taxon>Peptoclostridiaceae</taxon>
        <taxon>Peptoclostridium</taxon>
    </lineage>
</organism>
<sequence>MLESEVLDIISSEIRNGKKAAMAVITHVSGSSPRKEGSVMAVMEGGKTAGTVGGGALENEVTRKALECIKAGENVSLSLELNDEGDLHMKCGGRAQVFIKIFIPTKKLIIAGGGHVGQKVHEFGKAMGFHTVVLDDREEYCSRELFPGADELIPGDIYENMKAYNIGETCHIVIVTRGHSYDEQALEAGIGRGAAYIGMIGSKAKTQAVYENLLQKGVSKEELANVYAPIGIDMGGGTPHEIALGILAEITVVTNGARPVHMRDKKGRIVLE</sequence>
<gene>
    <name evidence="3" type="ORF">CLIT_10c04550</name>
</gene>
<dbReference type="OrthoDB" id="9773039at2"/>
<dbReference type="EMBL" id="JJMM01000010">
    <property type="protein sequence ID" value="KDR95728.1"/>
    <property type="molecule type" value="Genomic_DNA"/>
</dbReference>
<dbReference type="InterPro" id="IPR036291">
    <property type="entry name" value="NAD(P)-bd_dom_sf"/>
</dbReference>
<comment type="caution">
    <text evidence="3">The sequence shown here is derived from an EMBL/GenBank/DDBJ whole genome shotgun (WGS) entry which is preliminary data.</text>
</comment>
<dbReference type="PANTHER" id="PTHR30388:SF6">
    <property type="entry name" value="XANTHINE DEHYDROGENASE SUBUNIT A-RELATED"/>
    <property type="match status" value="1"/>
</dbReference>
<dbReference type="Pfam" id="PF13478">
    <property type="entry name" value="XdhC_C"/>
    <property type="match status" value="1"/>
</dbReference>
<dbReference type="InterPro" id="IPR052698">
    <property type="entry name" value="MoCofactor_Util/Proc"/>
</dbReference>
<dbReference type="RefSeq" id="WP_038264220.1">
    <property type="nucleotide sequence ID" value="NZ_FSRH01000011.1"/>
</dbReference>
<reference evidence="3 4" key="1">
    <citation type="submission" date="2014-03" db="EMBL/GenBank/DDBJ databases">
        <title>Genome sequence of Clostridium litorale W6, DSM 5388.</title>
        <authorList>
            <person name="Poehlein A."/>
            <person name="Jagirdar A."/>
            <person name="Khonsari B."/>
            <person name="Chibani C.M."/>
            <person name="Gutierrez Gutierrez D.A."/>
            <person name="Davydova E."/>
            <person name="Alghaithi H.S."/>
            <person name="Nair K.P."/>
            <person name="Dhamotharan K."/>
            <person name="Chandran L."/>
            <person name="G W."/>
            <person name="Daniel R."/>
        </authorList>
    </citation>
    <scope>NUCLEOTIDE SEQUENCE [LARGE SCALE GENOMIC DNA]</scope>
    <source>
        <strain evidence="3 4">W6</strain>
    </source>
</reference>
<dbReference type="AlphaFoldDB" id="A0A069RFZ3"/>
<evidence type="ECO:0000313" key="3">
    <source>
        <dbReference type="EMBL" id="KDR95728.1"/>
    </source>
</evidence>